<evidence type="ECO:0000313" key="10">
    <source>
        <dbReference type="EMBL" id="KAK8377113.1"/>
    </source>
</evidence>
<dbReference type="GO" id="GO:0044545">
    <property type="term" value="C:NSL complex"/>
    <property type="evidence" value="ECO:0007669"/>
    <property type="project" value="TreeGrafter"/>
</dbReference>
<dbReference type="Gene3D" id="3.30.890.10">
    <property type="entry name" value="Methyl-cpg-binding Protein 2, Chain A"/>
    <property type="match status" value="1"/>
</dbReference>
<dbReference type="Gene3D" id="3.30.40.10">
    <property type="entry name" value="Zinc/RING finger domain, C3HC4 (zinc finger)"/>
    <property type="match status" value="1"/>
</dbReference>
<keyword evidence="5" id="KW-0862">Zinc</keyword>
<feature type="region of interest" description="Disordered" evidence="8">
    <location>
        <begin position="812"/>
        <end position="840"/>
    </location>
</feature>
<keyword evidence="11" id="KW-1185">Reference proteome</keyword>
<dbReference type="InterPro" id="IPR019786">
    <property type="entry name" value="Zinc_finger_PHD-type_CS"/>
</dbReference>
<dbReference type="Pfam" id="PF21599">
    <property type="entry name" value="ZSWIM3_N"/>
    <property type="match status" value="1"/>
</dbReference>
<dbReference type="CDD" id="cd20386">
    <property type="entry name" value="Tudor_PHF20-like"/>
    <property type="match status" value="1"/>
</dbReference>
<feature type="compositionally biased region" description="Low complexity" evidence="8">
    <location>
        <begin position="577"/>
        <end position="600"/>
    </location>
</feature>
<dbReference type="Pfam" id="PF20826">
    <property type="entry name" value="PHD_5"/>
    <property type="match status" value="1"/>
</dbReference>
<feature type="compositionally biased region" description="Low complexity" evidence="8">
    <location>
        <begin position="309"/>
        <end position="330"/>
    </location>
</feature>
<dbReference type="Pfam" id="PF01429">
    <property type="entry name" value="MBD"/>
    <property type="match status" value="1"/>
</dbReference>
<dbReference type="PANTHER" id="PTHR15856:SF51">
    <property type="entry name" value="MBD-R2"/>
    <property type="match status" value="1"/>
</dbReference>
<feature type="compositionally biased region" description="Polar residues" evidence="8">
    <location>
        <begin position="652"/>
        <end position="664"/>
    </location>
</feature>
<dbReference type="GO" id="GO:0003677">
    <property type="term" value="F:DNA binding"/>
    <property type="evidence" value="ECO:0007669"/>
    <property type="project" value="InterPro"/>
</dbReference>
<dbReference type="PROSITE" id="PS50982">
    <property type="entry name" value="MBD"/>
    <property type="match status" value="1"/>
</dbReference>
<feature type="compositionally biased region" description="Basic and acidic residues" evidence="8">
    <location>
        <begin position="820"/>
        <end position="840"/>
    </location>
</feature>
<feature type="region of interest" description="Disordered" evidence="8">
    <location>
        <begin position="307"/>
        <end position="382"/>
    </location>
</feature>
<dbReference type="SUPFAM" id="SSF54160">
    <property type="entry name" value="Chromo domain-like"/>
    <property type="match status" value="1"/>
</dbReference>
<evidence type="ECO:0000256" key="1">
    <source>
        <dbReference type="ARBA" id="ARBA00004123"/>
    </source>
</evidence>
<evidence type="ECO:0000256" key="7">
    <source>
        <dbReference type="SAM" id="Coils"/>
    </source>
</evidence>
<evidence type="ECO:0000256" key="4">
    <source>
        <dbReference type="ARBA" id="ARBA00022771"/>
    </source>
</evidence>
<dbReference type="SMART" id="SM00249">
    <property type="entry name" value="PHD"/>
    <property type="match status" value="1"/>
</dbReference>
<feature type="compositionally biased region" description="Low complexity" evidence="8">
    <location>
        <begin position="914"/>
        <end position="929"/>
    </location>
</feature>
<evidence type="ECO:0000256" key="8">
    <source>
        <dbReference type="SAM" id="MobiDB-lite"/>
    </source>
</evidence>
<dbReference type="InterPro" id="IPR016177">
    <property type="entry name" value="DNA-bd_dom_sf"/>
</dbReference>
<dbReference type="InterPro" id="IPR011011">
    <property type="entry name" value="Znf_FYVE_PHD"/>
</dbReference>
<feature type="region of interest" description="Disordered" evidence="8">
    <location>
        <begin position="551"/>
        <end position="602"/>
    </location>
</feature>
<dbReference type="CDD" id="cd00122">
    <property type="entry name" value="MBD"/>
    <property type="match status" value="1"/>
</dbReference>
<dbReference type="PROSITE" id="PS01359">
    <property type="entry name" value="ZF_PHD_1"/>
    <property type="match status" value="1"/>
</dbReference>
<dbReference type="InterPro" id="IPR043449">
    <property type="entry name" value="PHF20-like"/>
</dbReference>
<dbReference type="InterPro" id="IPR016197">
    <property type="entry name" value="Chromo-like_dom_sf"/>
</dbReference>
<dbReference type="InterPro" id="IPR001739">
    <property type="entry name" value="Methyl_CpG_DNA-bd"/>
</dbReference>
<feature type="region of interest" description="Disordered" evidence="8">
    <location>
        <begin position="854"/>
        <end position="878"/>
    </location>
</feature>
<dbReference type="InterPro" id="IPR013083">
    <property type="entry name" value="Znf_RING/FYVE/PHD"/>
</dbReference>
<feature type="compositionally biased region" description="Basic and acidic residues" evidence="8">
    <location>
        <begin position="354"/>
        <end position="370"/>
    </location>
</feature>
<dbReference type="SMART" id="SM00333">
    <property type="entry name" value="TUDOR"/>
    <property type="match status" value="2"/>
</dbReference>
<dbReference type="SUPFAM" id="SSF63748">
    <property type="entry name" value="Tudor/PWWP/MBT"/>
    <property type="match status" value="1"/>
</dbReference>
<feature type="region of interest" description="Disordered" evidence="8">
    <location>
        <begin position="252"/>
        <end position="271"/>
    </location>
</feature>
<name>A0AAW0SP36_SCYPA</name>
<feature type="compositionally biased region" description="Low complexity" evidence="8">
    <location>
        <begin position="665"/>
        <end position="689"/>
    </location>
</feature>
<keyword evidence="6" id="KW-0539">Nucleus</keyword>
<accession>A0AAW0SP36</accession>
<keyword evidence="3" id="KW-0677">Repeat</keyword>
<dbReference type="InterPro" id="IPR001965">
    <property type="entry name" value="Znf_PHD"/>
</dbReference>
<dbReference type="Proteomes" id="UP001487740">
    <property type="component" value="Unassembled WGS sequence"/>
</dbReference>
<dbReference type="InterPro" id="IPR002999">
    <property type="entry name" value="Tudor"/>
</dbReference>
<reference evidence="10 11" key="1">
    <citation type="submission" date="2023-03" db="EMBL/GenBank/DDBJ databases">
        <title>High-quality genome of Scylla paramamosain provides insights in environmental adaptation.</title>
        <authorList>
            <person name="Zhang L."/>
        </authorList>
    </citation>
    <scope>NUCLEOTIDE SEQUENCE [LARGE SCALE GENOMIC DNA]</scope>
    <source>
        <strain evidence="10">LZ_2023a</strain>
        <tissue evidence="10">Muscle</tissue>
    </source>
</reference>
<gene>
    <name evidence="10" type="ORF">O3P69_013632</name>
</gene>
<keyword evidence="2" id="KW-0479">Metal-binding</keyword>
<dbReference type="CDD" id="cd20104">
    <property type="entry name" value="MBT_PHF20L1-like"/>
    <property type="match status" value="1"/>
</dbReference>
<feature type="compositionally biased region" description="Basic and acidic residues" evidence="8">
    <location>
        <begin position="1240"/>
        <end position="1260"/>
    </location>
</feature>
<evidence type="ECO:0000256" key="3">
    <source>
        <dbReference type="ARBA" id="ARBA00022737"/>
    </source>
</evidence>
<feature type="region of interest" description="Disordered" evidence="8">
    <location>
        <begin position="646"/>
        <end position="734"/>
    </location>
</feature>
<dbReference type="SUPFAM" id="SSF54171">
    <property type="entry name" value="DNA-binding domain"/>
    <property type="match status" value="1"/>
</dbReference>
<dbReference type="EMBL" id="JARAKH010000047">
    <property type="protein sequence ID" value="KAK8377113.1"/>
    <property type="molecule type" value="Genomic_DNA"/>
</dbReference>
<evidence type="ECO:0000313" key="11">
    <source>
        <dbReference type="Proteomes" id="UP001487740"/>
    </source>
</evidence>
<feature type="region of interest" description="Disordered" evidence="8">
    <location>
        <begin position="221"/>
        <end position="241"/>
    </location>
</feature>
<keyword evidence="4" id="KW-0863">Zinc-finger</keyword>
<feature type="compositionally biased region" description="Basic and acidic residues" evidence="8">
    <location>
        <begin position="858"/>
        <end position="878"/>
    </location>
</feature>
<dbReference type="GO" id="GO:0005634">
    <property type="term" value="C:nucleus"/>
    <property type="evidence" value="ECO:0007669"/>
    <property type="project" value="UniProtKB-SubCell"/>
</dbReference>
<dbReference type="Gene3D" id="2.30.30.140">
    <property type="match status" value="2"/>
</dbReference>
<feature type="region of interest" description="Disordered" evidence="8">
    <location>
        <begin position="144"/>
        <end position="164"/>
    </location>
</feature>
<dbReference type="GO" id="GO:0008270">
    <property type="term" value="F:zinc ion binding"/>
    <property type="evidence" value="ECO:0007669"/>
    <property type="project" value="UniProtKB-KW"/>
</dbReference>
<feature type="region of interest" description="Disordered" evidence="8">
    <location>
        <begin position="1240"/>
        <end position="1279"/>
    </location>
</feature>
<sequence length="1279" mass="143595">MLKVGSKFYTFDELSSRLEEFQDLEQVQLWVRDSRTVVAAAKRARRKSLNPALKYAELTYSCVFGGRRPSDQTKIHNQTSAGGCPFKVRLSTSIDGQALVVKEICHEHNHEPGKKLHEEPRRLYKKTQNRTTVRKPVRYIVNKQRVSSGTCKTKSRLDHTESHVQLGQSPFHHLQLHQQQYQQQQQLKLQLQQHLQQQQQQQQQQQLHEKEAEVIQLDSPDHVDTPEHLSSPDLSTTFDQLGSLNNSVDQYTYLPPSPISPSLSSGCPVDCEEEERLEPILDLEEALEEALGDLDSVGSMEVDANLRLTSSGSTSSSLVSQSETTATDDPTGPPPAKRQRGRPRKQSFTGTPIKNEKSEAGKGGETKEDKSSDEEEDFLGFSPSTDKVLSGLQVTSKSDIMVSRADILQASAMARQLHVYKPGIDFVPGARLEVLESRDNNWYQCKIVEVDWGELDILVHYERWSNRFDEWLKMDSTRIRSLSRTSQRREKRNSAYSVGDRVLARWSADGKRYQARVTKELGDDQFEVLFFDGVAKVLRSTALAKVDSKVGEIEEQRGTPSKQPVTDDEDSLLSPGATSASSTDSRSSSPEPGQSSAVSSRVEELMEVETVTPVRKNIFDVEIIEQKRKSKRKAAVEELFQSLKKRRKYEHQSQGKVPTSSPRHQQQQLMQQEQQKPQQQQKQQQQQQQIRSTQSRKTSFSKKKGREAATESQEEIAPHQAEATTSEAPDSPVLSPRIVSIDMSDGWKKCCSQRTHGTTAGKWDTFYLAPDGKKIRSKNDLYRYCEEFKVTCDIEKFDFSVKNMREVIDGQTDARSNVKANEEQKESEKDPSTSEVKEPEVKFPVQELCGITKTATGKKPDMKKSEIRQTDVSKHSESPRMKLEIPIIPKTEHIGTLPPSLLGASAAPWSPTMPSSLPRSLPASASTPSGELMGKDPVGVGGYTSTEPTPEPMRPSAAPIRQRHVLKKEPVSEAPSIEAEEDTGDAWAEGTEGVPTSETSAEIINCGCGSTEEEGLMLQCDVCLCWQHGDCYNIVGEDQVPDKYICSLCDHPRLERSSHKFRHHQDWLKEGRLPRFSFSSSRGDLRLEACVRRGHELTANVQQLSQILHSLRLKLHIAREADHPKFVMWHKKWNEREESPPHGKEKSYTSPAAVAPLQDFMDIVDQEDPSLDTKVTDTKVPDLSHQTANLSSDITLGKTETEESGERLATSPTILSGTWNQGTTEIQKFDIQMDDGKEVMRSQKDLADSNKGTVNDKNEPENSMTVDAEKVVTGSSEVF</sequence>
<evidence type="ECO:0000259" key="9">
    <source>
        <dbReference type="PROSITE" id="PS50982"/>
    </source>
</evidence>
<evidence type="ECO:0000256" key="5">
    <source>
        <dbReference type="ARBA" id="ARBA00022833"/>
    </source>
</evidence>
<protein>
    <recommendedName>
        <fullName evidence="9">MBD domain-containing protein</fullName>
    </recommendedName>
</protein>
<feature type="domain" description="MBD" evidence="9">
    <location>
        <begin position="733"/>
        <end position="804"/>
    </location>
</feature>
<feature type="coiled-coil region" evidence="7">
    <location>
        <begin position="174"/>
        <end position="211"/>
    </location>
</feature>
<organism evidence="10 11">
    <name type="scientific">Scylla paramamosain</name>
    <name type="common">Mud crab</name>
    <dbReference type="NCBI Taxonomy" id="85552"/>
    <lineage>
        <taxon>Eukaryota</taxon>
        <taxon>Metazoa</taxon>
        <taxon>Ecdysozoa</taxon>
        <taxon>Arthropoda</taxon>
        <taxon>Crustacea</taxon>
        <taxon>Multicrustacea</taxon>
        <taxon>Malacostraca</taxon>
        <taxon>Eumalacostraca</taxon>
        <taxon>Eucarida</taxon>
        <taxon>Decapoda</taxon>
        <taxon>Pleocyemata</taxon>
        <taxon>Brachyura</taxon>
        <taxon>Eubrachyura</taxon>
        <taxon>Portunoidea</taxon>
        <taxon>Portunidae</taxon>
        <taxon>Portuninae</taxon>
        <taxon>Scylla</taxon>
    </lineage>
</organism>
<dbReference type="AlphaFoldDB" id="A0AAW0SP36"/>
<dbReference type="GO" id="GO:0006357">
    <property type="term" value="P:regulation of transcription by RNA polymerase II"/>
    <property type="evidence" value="ECO:0007669"/>
    <property type="project" value="TreeGrafter"/>
</dbReference>
<evidence type="ECO:0000256" key="6">
    <source>
        <dbReference type="ARBA" id="ARBA00023242"/>
    </source>
</evidence>
<evidence type="ECO:0000256" key="2">
    <source>
        <dbReference type="ARBA" id="ARBA00022723"/>
    </source>
</evidence>
<dbReference type="SUPFAM" id="SSF57903">
    <property type="entry name" value="FYVE/PHD zinc finger"/>
    <property type="match status" value="1"/>
</dbReference>
<feature type="compositionally biased region" description="Polar residues" evidence="8">
    <location>
        <begin position="232"/>
        <end position="241"/>
    </location>
</feature>
<feature type="region of interest" description="Disordered" evidence="8">
    <location>
        <begin position="908"/>
        <end position="1000"/>
    </location>
</feature>
<dbReference type="InterPro" id="IPR048325">
    <property type="entry name" value="ZSWIM3_N"/>
</dbReference>
<proteinExistence type="predicted"/>
<dbReference type="SMART" id="SM00391">
    <property type="entry name" value="MBD"/>
    <property type="match status" value="1"/>
</dbReference>
<comment type="caution">
    <text evidence="10">The sequence shown here is derived from an EMBL/GenBank/DDBJ whole genome shotgun (WGS) entry which is preliminary data.</text>
</comment>
<dbReference type="PANTHER" id="PTHR15856">
    <property type="entry name" value="PHD FINGER PROTEIN 20-RELATED"/>
    <property type="match status" value="1"/>
</dbReference>
<comment type="subcellular location">
    <subcellularLocation>
        <location evidence="1">Nucleus</location>
    </subcellularLocation>
</comment>
<keyword evidence="7" id="KW-0175">Coiled coil</keyword>